<sequence length="416" mass="46452">MVVIVDFDEEELDRFHGHEARHILDIKAPLPNAAGDALFRPTERRYFQSIVTEAFGQYPIIESLVRHIDLNTLDSLARTSQLIHQALVQCKGSLIKSTLHCINSEEPIDRDYTLRNRARAGVHHFNWEGTPLRNSNSYLPYNGKSGKCALDLVSECRKCGVPVCRNCTTKQPVSTALNDRYRRICTTCVEAPLVSLLDPVLDPSTPFESDEIQRELCQCDQRTGVWLCQPCGRSIRASDSDYMRIWRWRNHYGEVLGGLGTGIGDGDRGVICGREEACLAAKEREQETDCDAEDAREPLLTPGSSDGYASSSDSPRPSSHLQSSGSLHLGEHRTPSPLQLGPGYERHEIEGIGGVVKKKLVRMVRVGACVPEWEEDRSRSGIMRRERQHQVRTLCGWCYRVVPGAADKEAAAASQK</sequence>
<dbReference type="InterPro" id="IPR011011">
    <property type="entry name" value="Znf_FYVE_PHD"/>
</dbReference>
<name>A0A8K0XA40_9PEZI</name>
<feature type="compositionally biased region" description="Basic and acidic residues" evidence="1">
    <location>
        <begin position="283"/>
        <end position="297"/>
    </location>
</feature>
<proteinExistence type="predicted"/>
<evidence type="ECO:0000256" key="1">
    <source>
        <dbReference type="SAM" id="MobiDB-lite"/>
    </source>
</evidence>
<gene>
    <name evidence="2" type="ORF">B0T11DRAFT_20827</name>
</gene>
<keyword evidence="3" id="KW-1185">Reference proteome</keyword>
<comment type="caution">
    <text evidence="2">The sequence shown here is derived from an EMBL/GenBank/DDBJ whole genome shotgun (WGS) entry which is preliminary data.</text>
</comment>
<protein>
    <submittedName>
        <fullName evidence="2">Uncharacterized protein</fullName>
    </submittedName>
</protein>
<dbReference type="Proteomes" id="UP000813385">
    <property type="component" value="Unassembled WGS sequence"/>
</dbReference>
<organism evidence="2 3">
    <name type="scientific">Plectosphaerella cucumerina</name>
    <dbReference type="NCBI Taxonomy" id="40658"/>
    <lineage>
        <taxon>Eukaryota</taxon>
        <taxon>Fungi</taxon>
        <taxon>Dikarya</taxon>
        <taxon>Ascomycota</taxon>
        <taxon>Pezizomycotina</taxon>
        <taxon>Sordariomycetes</taxon>
        <taxon>Hypocreomycetidae</taxon>
        <taxon>Glomerellales</taxon>
        <taxon>Plectosphaerellaceae</taxon>
        <taxon>Plectosphaerella</taxon>
    </lineage>
</organism>
<feature type="region of interest" description="Disordered" evidence="1">
    <location>
        <begin position="283"/>
        <end position="344"/>
    </location>
</feature>
<evidence type="ECO:0000313" key="2">
    <source>
        <dbReference type="EMBL" id="KAH7376428.1"/>
    </source>
</evidence>
<dbReference type="SUPFAM" id="SSF57903">
    <property type="entry name" value="FYVE/PHD zinc finger"/>
    <property type="match status" value="1"/>
</dbReference>
<dbReference type="OrthoDB" id="5288318at2759"/>
<evidence type="ECO:0000313" key="3">
    <source>
        <dbReference type="Proteomes" id="UP000813385"/>
    </source>
</evidence>
<accession>A0A8K0XA40</accession>
<reference evidence="2" key="1">
    <citation type="journal article" date="2021" name="Nat. Commun.">
        <title>Genetic determinants of endophytism in the Arabidopsis root mycobiome.</title>
        <authorList>
            <person name="Mesny F."/>
            <person name="Miyauchi S."/>
            <person name="Thiergart T."/>
            <person name="Pickel B."/>
            <person name="Atanasova L."/>
            <person name="Karlsson M."/>
            <person name="Huettel B."/>
            <person name="Barry K.W."/>
            <person name="Haridas S."/>
            <person name="Chen C."/>
            <person name="Bauer D."/>
            <person name="Andreopoulos W."/>
            <person name="Pangilinan J."/>
            <person name="LaButti K."/>
            <person name="Riley R."/>
            <person name="Lipzen A."/>
            <person name="Clum A."/>
            <person name="Drula E."/>
            <person name="Henrissat B."/>
            <person name="Kohler A."/>
            <person name="Grigoriev I.V."/>
            <person name="Martin F.M."/>
            <person name="Hacquard S."/>
        </authorList>
    </citation>
    <scope>NUCLEOTIDE SEQUENCE</scope>
    <source>
        <strain evidence="2">MPI-CAGE-AT-0016</strain>
    </source>
</reference>
<feature type="compositionally biased region" description="Low complexity" evidence="1">
    <location>
        <begin position="303"/>
        <end position="328"/>
    </location>
</feature>
<dbReference type="AlphaFoldDB" id="A0A8K0XA40"/>
<dbReference type="EMBL" id="JAGPXD010000001">
    <property type="protein sequence ID" value="KAH7376428.1"/>
    <property type="molecule type" value="Genomic_DNA"/>
</dbReference>